<keyword evidence="6" id="KW-0732">Signal</keyword>
<sequence>MLAWLVVLVVALSGAGATAVAVVEVNRAEERYAAQLMDRYDDDVERAVTAQASVFANTLTDLAAAVGAQDELTAVGFAEIMSGLNRQRLPGASGIAFVVPATDAQTAAVQAEWQRAGATDLRLTPAGGAAEHLYIVLDRPFDGAASLAGRDLSVTPQLVEAVHVAGRTGAFTIGAAYVLMKDRGLPVAQQQSSFTVSMPVLGRAGTPDAGALRGWLVMGVRGGDFLDQVLHLEARGAVHIRLSDASTTPAQTIAAVTAGTALAGDRLRRGHTLTVGQRRWDLSLTPTTRLLGATDRRLALMTGLGGAALSVLLTALVAILAGARNRAMAQVDEATTALRRDIARRKATEELLRERELELRRLALHDPLTGLANRILLRERVQHALDTHARSGHVFAVLFIDLDGFKQVNDSLGHAAGDALLRQVSTRLAQCVRASDTVSRYGGDEFAVLAEQLAAAEDALVTAERILAAVPVPYDLDGTTVTVSASVGIALNADHLTTDDILRAADEAMYRAKTSGKDRAVLASGF</sequence>
<dbReference type="InterPro" id="IPR042240">
    <property type="entry name" value="CHASE_sf"/>
</dbReference>
<evidence type="ECO:0000256" key="4">
    <source>
        <dbReference type="ARBA" id="ARBA00023136"/>
    </source>
</evidence>
<dbReference type="InterPro" id="IPR043128">
    <property type="entry name" value="Rev_trsase/Diguanyl_cyclase"/>
</dbReference>
<organism evidence="8 9">
    <name type="scientific">Dactylosporangium salmoneum</name>
    <dbReference type="NCBI Taxonomy" id="53361"/>
    <lineage>
        <taxon>Bacteria</taxon>
        <taxon>Bacillati</taxon>
        <taxon>Actinomycetota</taxon>
        <taxon>Actinomycetes</taxon>
        <taxon>Micromonosporales</taxon>
        <taxon>Micromonosporaceae</taxon>
        <taxon>Dactylosporangium</taxon>
    </lineage>
</organism>
<keyword evidence="4 5" id="KW-0472">Membrane</keyword>
<dbReference type="InterPro" id="IPR000160">
    <property type="entry name" value="GGDEF_dom"/>
</dbReference>
<dbReference type="Gene3D" id="3.30.450.350">
    <property type="entry name" value="CHASE domain"/>
    <property type="match status" value="1"/>
</dbReference>
<dbReference type="Proteomes" id="UP001501444">
    <property type="component" value="Unassembled WGS sequence"/>
</dbReference>
<dbReference type="SMART" id="SM00267">
    <property type="entry name" value="GGDEF"/>
    <property type="match status" value="1"/>
</dbReference>
<dbReference type="PANTHER" id="PTHR46663:SF2">
    <property type="entry name" value="GGDEF DOMAIN-CONTAINING PROTEIN"/>
    <property type="match status" value="1"/>
</dbReference>
<protein>
    <recommendedName>
        <fullName evidence="7">GGDEF domain-containing protein</fullName>
    </recommendedName>
</protein>
<proteinExistence type="predicted"/>
<comment type="caution">
    <text evidence="8">The sequence shown here is derived from an EMBL/GenBank/DDBJ whole genome shotgun (WGS) entry which is preliminary data.</text>
</comment>
<dbReference type="NCBIfam" id="TIGR00254">
    <property type="entry name" value="GGDEF"/>
    <property type="match status" value="1"/>
</dbReference>
<keyword evidence="3 5" id="KW-1133">Transmembrane helix</keyword>
<gene>
    <name evidence="8" type="ORF">GCM10010170_029820</name>
</gene>
<evidence type="ECO:0000259" key="7">
    <source>
        <dbReference type="PROSITE" id="PS50887"/>
    </source>
</evidence>
<dbReference type="Gene3D" id="3.30.70.270">
    <property type="match status" value="1"/>
</dbReference>
<dbReference type="InterPro" id="IPR006189">
    <property type="entry name" value="CHASE_dom"/>
</dbReference>
<dbReference type="PROSITE" id="PS50887">
    <property type="entry name" value="GGDEF"/>
    <property type="match status" value="1"/>
</dbReference>
<dbReference type="SUPFAM" id="SSF55073">
    <property type="entry name" value="Nucleotide cyclase"/>
    <property type="match status" value="1"/>
</dbReference>
<feature type="chain" id="PRO_5046294433" description="GGDEF domain-containing protein" evidence="6">
    <location>
        <begin position="20"/>
        <end position="526"/>
    </location>
</feature>
<evidence type="ECO:0000256" key="2">
    <source>
        <dbReference type="ARBA" id="ARBA00022692"/>
    </source>
</evidence>
<comment type="subcellular location">
    <subcellularLocation>
        <location evidence="1">Membrane</location>
    </subcellularLocation>
</comment>
<dbReference type="InterPro" id="IPR052163">
    <property type="entry name" value="DGC-Regulatory_Protein"/>
</dbReference>
<feature type="domain" description="GGDEF" evidence="7">
    <location>
        <begin position="393"/>
        <end position="525"/>
    </location>
</feature>
<evidence type="ECO:0000256" key="1">
    <source>
        <dbReference type="ARBA" id="ARBA00004370"/>
    </source>
</evidence>
<dbReference type="Pfam" id="PF03924">
    <property type="entry name" value="CHASE"/>
    <property type="match status" value="1"/>
</dbReference>
<feature type="transmembrane region" description="Helical" evidence="5">
    <location>
        <begin position="298"/>
        <end position="321"/>
    </location>
</feature>
<dbReference type="CDD" id="cd01949">
    <property type="entry name" value="GGDEF"/>
    <property type="match status" value="1"/>
</dbReference>
<keyword evidence="9" id="KW-1185">Reference proteome</keyword>
<dbReference type="SMART" id="SM01079">
    <property type="entry name" value="CHASE"/>
    <property type="match status" value="1"/>
</dbReference>
<evidence type="ECO:0000256" key="3">
    <source>
        <dbReference type="ARBA" id="ARBA00022989"/>
    </source>
</evidence>
<evidence type="ECO:0000256" key="6">
    <source>
        <dbReference type="SAM" id="SignalP"/>
    </source>
</evidence>
<accession>A0ABN3G522</accession>
<keyword evidence="2 5" id="KW-0812">Transmembrane</keyword>
<dbReference type="EMBL" id="BAAARV010000024">
    <property type="protein sequence ID" value="GAA2344345.1"/>
    <property type="molecule type" value="Genomic_DNA"/>
</dbReference>
<reference evidence="8 9" key="1">
    <citation type="journal article" date="2019" name="Int. J. Syst. Evol. Microbiol.">
        <title>The Global Catalogue of Microorganisms (GCM) 10K type strain sequencing project: providing services to taxonomists for standard genome sequencing and annotation.</title>
        <authorList>
            <consortium name="The Broad Institute Genomics Platform"/>
            <consortium name="The Broad Institute Genome Sequencing Center for Infectious Disease"/>
            <person name="Wu L."/>
            <person name="Ma J."/>
        </authorList>
    </citation>
    <scope>NUCLEOTIDE SEQUENCE [LARGE SCALE GENOMIC DNA]</scope>
    <source>
        <strain evidence="8 9">JCM 3272</strain>
    </source>
</reference>
<evidence type="ECO:0000313" key="9">
    <source>
        <dbReference type="Proteomes" id="UP001501444"/>
    </source>
</evidence>
<dbReference type="Pfam" id="PF00990">
    <property type="entry name" value="GGDEF"/>
    <property type="match status" value="1"/>
</dbReference>
<dbReference type="PANTHER" id="PTHR46663">
    <property type="entry name" value="DIGUANYLATE CYCLASE DGCT-RELATED"/>
    <property type="match status" value="1"/>
</dbReference>
<evidence type="ECO:0000256" key="5">
    <source>
        <dbReference type="SAM" id="Phobius"/>
    </source>
</evidence>
<dbReference type="InterPro" id="IPR029787">
    <property type="entry name" value="Nucleotide_cyclase"/>
</dbReference>
<evidence type="ECO:0000313" key="8">
    <source>
        <dbReference type="EMBL" id="GAA2344345.1"/>
    </source>
</evidence>
<feature type="signal peptide" evidence="6">
    <location>
        <begin position="1"/>
        <end position="19"/>
    </location>
</feature>
<name>A0ABN3G522_9ACTN</name>